<dbReference type="Gene3D" id="1.20.1250.20">
    <property type="entry name" value="MFS general substrate transporter like domains"/>
    <property type="match status" value="1"/>
</dbReference>
<evidence type="ECO:0000256" key="4">
    <source>
        <dbReference type="ARBA" id="ARBA00023136"/>
    </source>
</evidence>
<feature type="transmembrane region" description="Helical" evidence="5">
    <location>
        <begin position="35"/>
        <end position="53"/>
    </location>
</feature>
<dbReference type="SUPFAM" id="SSF103473">
    <property type="entry name" value="MFS general substrate transporter"/>
    <property type="match status" value="2"/>
</dbReference>
<keyword evidence="6" id="KW-1185">Reference proteome</keyword>
<evidence type="ECO:0000313" key="7">
    <source>
        <dbReference type="WBParaSite" id="L893_g1863.t1"/>
    </source>
</evidence>
<feature type="transmembrane region" description="Helical" evidence="5">
    <location>
        <begin position="359"/>
        <end position="379"/>
    </location>
</feature>
<feature type="transmembrane region" description="Helical" evidence="5">
    <location>
        <begin position="513"/>
        <end position="531"/>
    </location>
</feature>
<keyword evidence="2 5" id="KW-0812">Transmembrane</keyword>
<feature type="transmembrane region" description="Helical" evidence="5">
    <location>
        <begin position="89"/>
        <end position="108"/>
    </location>
</feature>
<feature type="transmembrane region" description="Helical" evidence="5">
    <location>
        <begin position="391"/>
        <end position="412"/>
    </location>
</feature>
<dbReference type="PANTHER" id="PTHR10924">
    <property type="entry name" value="MAJOR FACILITATOR SUPERFAMILY PROTEIN-RELATED"/>
    <property type="match status" value="1"/>
</dbReference>
<feature type="transmembrane region" description="Helical" evidence="5">
    <location>
        <begin position="261"/>
        <end position="284"/>
    </location>
</feature>
<feature type="transmembrane region" description="Helical" evidence="5">
    <location>
        <begin position="445"/>
        <end position="466"/>
    </location>
</feature>
<evidence type="ECO:0000256" key="3">
    <source>
        <dbReference type="ARBA" id="ARBA00022989"/>
    </source>
</evidence>
<dbReference type="WBParaSite" id="L893_g1863.t1">
    <property type="protein sequence ID" value="L893_g1863.t1"/>
    <property type="gene ID" value="L893_g1863"/>
</dbReference>
<feature type="transmembrane region" description="Helical" evidence="5">
    <location>
        <begin position="478"/>
        <end position="501"/>
    </location>
</feature>
<dbReference type="PANTHER" id="PTHR10924:SF8">
    <property type="entry name" value="MFS DOMAIN-CONTAINING PROTEIN-RELATED"/>
    <property type="match status" value="1"/>
</dbReference>
<proteinExistence type="predicted"/>
<keyword evidence="3 5" id="KW-1133">Transmembrane helix</keyword>
<dbReference type="InterPro" id="IPR036259">
    <property type="entry name" value="MFS_trans_sf"/>
</dbReference>
<feature type="transmembrane region" description="Helical" evidence="5">
    <location>
        <begin position="166"/>
        <end position="186"/>
    </location>
</feature>
<protein>
    <submittedName>
        <fullName evidence="7">MFS domain-containing protein</fullName>
    </submittedName>
</protein>
<dbReference type="InterPro" id="IPR049680">
    <property type="entry name" value="FLVCR1-2_SLC49-like"/>
</dbReference>
<accession>A0A1I7YR41</accession>
<feature type="transmembrane region" description="Helical" evidence="5">
    <location>
        <begin position="291"/>
        <end position="309"/>
    </location>
</feature>
<evidence type="ECO:0000256" key="5">
    <source>
        <dbReference type="SAM" id="Phobius"/>
    </source>
</evidence>
<dbReference type="InterPro" id="IPR011701">
    <property type="entry name" value="MFS"/>
</dbReference>
<dbReference type="GO" id="GO:0016020">
    <property type="term" value="C:membrane"/>
    <property type="evidence" value="ECO:0007669"/>
    <property type="project" value="UniProtKB-SubCell"/>
</dbReference>
<keyword evidence="4 5" id="KW-0472">Membrane</keyword>
<feature type="transmembrane region" description="Helical" evidence="5">
    <location>
        <begin position="221"/>
        <end position="241"/>
    </location>
</feature>
<feature type="transmembrane region" description="Helical" evidence="5">
    <location>
        <begin position="614"/>
        <end position="634"/>
    </location>
</feature>
<evidence type="ECO:0000313" key="6">
    <source>
        <dbReference type="Proteomes" id="UP000095287"/>
    </source>
</evidence>
<dbReference type="AlphaFoldDB" id="A0A1I7YR41"/>
<dbReference type="GO" id="GO:0022857">
    <property type="term" value="F:transmembrane transporter activity"/>
    <property type="evidence" value="ECO:0007669"/>
    <property type="project" value="InterPro"/>
</dbReference>
<evidence type="ECO:0000256" key="2">
    <source>
        <dbReference type="ARBA" id="ARBA00022692"/>
    </source>
</evidence>
<dbReference type="Pfam" id="PF07690">
    <property type="entry name" value="MFS_1"/>
    <property type="match status" value="1"/>
</dbReference>
<name>A0A1I7YR41_9BILA</name>
<reference evidence="7" key="1">
    <citation type="submission" date="2016-11" db="UniProtKB">
        <authorList>
            <consortium name="WormBaseParasite"/>
        </authorList>
    </citation>
    <scope>IDENTIFICATION</scope>
</reference>
<evidence type="ECO:0000256" key="1">
    <source>
        <dbReference type="ARBA" id="ARBA00004141"/>
    </source>
</evidence>
<feature type="transmembrane region" description="Helical" evidence="5">
    <location>
        <begin position="577"/>
        <end position="594"/>
    </location>
</feature>
<feature type="transmembrane region" description="Helical" evidence="5">
    <location>
        <begin position="537"/>
        <end position="556"/>
    </location>
</feature>
<comment type="subcellular location">
    <subcellularLocation>
        <location evidence="1">Membrane</location>
        <topology evidence="1">Multi-pass membrane protein</topology>
    </subcellularLocation>
</comment>
<organism evidence="6 7">
    <name type="scientific">Steinernema glaseri</name>
    <dbReference type="NCBI Taxonomy" id="37863"/>
    <lineage>
        <taxon>Eukaryota</taxon>
        <taxon>Metazoa</taxon>
        <taxon>Ecdysozoa</taxon>
        <taxon>Nematoda</taxon>
        <taxon>Chromadorea</taxon>
        <taxon>Rhabditida</taxon>
        <taxon>Tylenchina</taxon>
        <taxon>Panagrolaimomorpha</taxon>
        <taxon>Strongyloidoidea</taxon>
        <taxon>Steinernematidae</taxon>
        <taxon>Steinernema</taxon>
    </lineage>
</organism>
<sequence length="674" mass="74504">MVTNGMATAIGFALFFAGADMFDEMDYSDLNGYGFSLANGFGCVAALGMCAYLDRTKKFRETVKTCYIATAICAILIDIVLRLEHSTVNLVLLQVLVLLLGFFAFPTWPMGLELGVETTFPVAEATSSGVLITCGQAQIFGLGYLMKWASSFQILYEPRLSRNFQLGIDLWCVTTVATAIFTFFALRPEFVFCTLTLSMVDVCDVSFKDIPTTYVTYRRRWLVLAAVCLLAFSNAMIWVGYTSIAPVVDAYYCDGSKNCDVAYWTSQLVQIGGALTGLLGMYITDKHGIKLSCLTGSALNFVGIAIRLLALSDLVSNRKAVHYVGQSIAGLSQSFYLCLSPKVAEFWFPEHQRVLANSVSFIANPVGIILASLLPKLFVEGTTVLDYHHTILIINCVLAGPAALALFMSFFIQDRPPTPPSPSMESHVSPQFWEGLRLVLRNKSFYVQMITQGMATAIGLSFFFAAADIMSTINHQDVNGYGFALANGFGCIAALTMCAYLDRSKKFRETIKTCYVATAICAILIDIMLRLEYSTVNLVLLQVLVLLLGFFAFPTWPMGLELGVETTFPVAEATSSGVLITCSQVLVFGLGYLMKVASGLHIFYKQRLSMNFQLGIDLWCVITVATAIFTFFTLRPKQVQRLRLLKITEFRYKRIEYEKTKALMKTSALQKDVV</sequence>
<dbReference type="Proteomes" id="UP000095287">
    <property type="component" value="Unplaced"/>
</dbReference>